<feature type="compositionally biased region" description="Polar residues" evidence="7">
    <location>
        <begin position="227"/>
        <end position="240"/>
    </location>
</feature>
<keyword evidence="3" id="KW-0808">Transferase</keyword>
<evidence type="ECO:0000256" key="1">
    <source>
        <dbReference type="ARBA" id="ARBA00008941"/>
    </source>
</evidence>
<dbReference type="Proteomes" id="UP001497392">
    <property type="component" value="Unassembled WGS sequence"/>
</dbReference>
<dbReference type="EMBL" id="CAXHTA020000005">
    <property type="protein sequence ID" value="CAL5221296.1"/>
    <property type="molecule type" value="Genomic_DNA"/>
</dbReference>
<organism evidence="9 10">
    <name type="scientific">Coccomyxa viridis</name>
    <dbReference type="NCBI Taxonomy" id="1274662"/>
    <lineage>
        <taxon>Eukaryota</taxon>
        <taxon>Viridiplantae</taxon>
        <taxon>Chlorophyta</taxon>
        <taxon>core chlorophytes</taxon>
        <taxon>Trebouxiophyceae</taxon>
        <taxon>Trebouxiophyceae incertae sedis</taxon>
        <taxon>Coccomyxaceae</taxon>
        <taxon>Coccomyxa</taxon>
    </lineage>
</organism>
<evidence type="ECO:0000256" key="4">
    <source>
        <dbReference type="ARBA" id="ARBA00022741"/>
    </source>
</evidence>
<feature type="region of interest" description="Disordered" evidence="7">
    <location>
        <begin position="209"/>
        <end position="240"/>
    </location>
</feature>
<dbReference type="InterPro" id="IPR000403">
    <property type="entry name" value="PI3/4_kinase_cat_dom"/>
</dbReference>
<keyword evidence="6" id="KW-0067">ATP-binding</keyword>
<accession>A0ABP1FMV2</accession>
<comment type="caution">
    <text evidence="9">The sequence shown here is derived from an EMBL/GenBank/DDBJ whole genome shotgun (WGS) entry which is preliminary data.</text>
</comment>
<dbReference type="PROSITE" id="PS50290">
    <property type="entry name" value="PI3_4_KINASE_3"/>
    <property type="match status" value="1"/>
</dbReference>
<feature type="region of interest" description="Disordered" evidence="7">
    <location>
        <begin position="676"/>
        <end position="698"/>
    </location>
</feature>
<name>A0ABP1FMV2_9CHLO</name>
<sequence length="761" mass="81662">MEGKSGFLPAVNSQLGFHVKGHVPTIKEAEESRDSLTQWDPHWRISSGNLTPSNNPSINTGVRGLLNLCESSSMPRPPVDGVPASSLIEVVGMAQSSKGVRRLVKSVVYGLKACQEPEASLEGLGGTYFFMNEAGERSAIVKPCDEEPLAPCNPKGFVGRSLGDPGLKPSVRVGEAAMREVAAFLLDHEHFASVPHTVMVKVTHNIFHKSQEGSSSPMSTDSSPTSQGDTMSTSCGSKQTSTLAASLQQSSITQSMSLDDTPSTKLGSLQEYVFHDCDTSEMGASRFATRDVHRIGILDIRIWNTDRHAGNILVRRQRRESSVGLSGLAKLDSAQLELVPIDHGFCLPESLEPPYFEWLHWPQAMIPFSEDELEYIARLDAEADMDLLRRELPSLREESLRTLQVATILLQRLTLAEIGSLASRPFVGMEEEPSELERLCLEVRAQLEALSDEDDDGDASSTDTDEECIMAADHYHQDASHESGAETVLGGAAANDGQEYASSSRMSSGTLYNTSGSYEMSFLGGARPSGNIMHEVSRMNSMDPSQLVHAHSSRSGEDLLFDLDDERHGHGTLSSMAPEPTTPSAGQNVATAFKSLPTPSMPSPGGCSSVGDAPSLSFSPLPVGTFAIDFPKEPAEADERPCMGHAITSPPPIARSLAVGGGGPPAMWTHTKEPLRRDGRERHGPTPALRCGGRRGRRQACPYKTPEGSSLFGGLDAQQWSAFVAALEEGVHANLAQGCWKQAAAAAGKPAAFGVSCPHLR</sequence>
<dbReference type="InterPro" id="IPR044571">
    <property type="entry name" value="P4KG1-8"/>
</dbReference>
<dbReference type="PANTHER" id="PTHR45800">
    <property type="entry name" value="PHOSPHATIDYLINOSITOL 4-KINASE GAMMA"/>
    <property type="match status" value="1"/>
</dbReference>
<keyword evidence="4" id="KW-0547">Nucleotide-binding</keyword>
<reference evidence="9 10" key="1">
    <citation type="submission" date="2024-06" db="EMBL/GenBank/DDBJ databases">
        <authorList>
            <person name="Kraege A."/>
            <person name="Thomma B."/>
        </authorList>
    </citation>
    <scope>NUCLEOTIDE SEQUENCE [LARGE SCALE GENOMIC DNA]</scope>
</reference>
<evidence type="ECO:0000256" key="2">
    <source>
        <dbReference type="ARBA" id="ARBA00012169"/>
    </source>
</evidence>
<protein>
    <recommendedName>
        <fullName evidence="2">1-phosphatidylinositol 4-kinase</fullName>
        <ecNumber evidence="2">2.7.1.67</ecNumber>
    </recommendedName>
</protein>
<evidence type="ECO:0000256" key="7">
    <source>
        <dbReference type="SAM" id="MobiDB-lite"/>
    </source>
</evidence>
<dbReference type="PANTHER" id="PTHR45800:SF11">
    <property type="entry name" value="PHOSPHATIDYLINOSITOL 3-KINASE-RELATED PROTEIN KINASE"/>
    <property type="match status" value="1"/>
</dbReference>
<dbReference type="EC" id="2.7.1.67" evidence="2"/>
<evidence type="ECO:0000313" key="9">
    <source>
        <dbReference type="EMBL" id="CAL5221296.1"/>
    </source>
</evidence>
<dbReference type="Pfam" id="PF00454">
    <property type="entry name" value="PI3_PI4_kinase"/>
    <property type="match status" value="1"/>
</dbReference>
<feature type="compositionally biased region" description="Low complexity" evidence="7">
    <location>
        <begin position="214"/>
        <end position="226"/>
    </location>
</feature>
<evidence type="ECO:0000313" key="10">
    <source>
        <dbReference type="Proteomes" id="UP001497392"/>
    </source>
</evidence>
<evidence type="ECO:0000256" key="3">
    <source>
        <dbReference type="ARBA" id="ARBA00022679"/>
    </source>
</evidence>
<evidence type="ECO:0000256" key="6">
    <source>
        <dbReference type="ARBA" id="ARBA00022840"/>
    </source>
</evidence>
<feature type="domain" description="PI3K/PI4K catalytic" evidence="8">
    <location>
        <begin position="114"/>
        <end position="464"/>
    </location>
</feature>
<comment type="similarity">
    <text evidence="1">Belongs to the PI3/PI4-kinase family. Type II PI4K subfamily.</text>
</comment>
<proteinExistence type="inferred from homology"/>
<evidence type="ECO:0000256" key="5">
    <source>
        <dbReference type="ARBA" id="ARBA00022777"/>
    </source>
</evidence>
<evidence type="ECO:0000259" key="8">
    <source>
        <dbReference type="PROSITE" id="PS50290"/>
    </source>
</evidence>
<keyword evidence="10" id="KW-1185">Reference proteome</keyword>
<gene>
    <name evidence="9" type="primary">g3463</name>
    <name evidence="9" type="ORF">VP750_LOCUS2955</name>
</gene>
<keyword evidence="5" id="KW-0418">Kinase</keyword>